<reference evidence="2" key="1">
    <citation type="journal article" date="2023" name="Mol. Biol. Evol.">
        <title>Third-Generation Sequencing Reveals the Adaptive Role of the Epigenome in Three Deep-Sea Polychaetes.</title>
        <authorList>
            <person name="Perez M."/>
            <person name="Aroh O."/>
            <person name="Sun Y."/>
            <person name="Lan Y."/>
            <person name="Juniper S.K."/>
            <person name="Young C.R."/>
            <person name="Angers B."/>
            <person name="Qian P.Y."/>
        </authorList>
    </citation>
    <scope>NUCLEOTIDE SEQUENCE</scope>
    <source>
        <strain evidence="2">P08H-3</strain>
    </source>
</reference>
<dbReference type="PROSITE" id="PS50238">
    <property type="entry name" value="RHOGAP"/>
    <property type="match status" value="1"/>
</dbReference>
<dbReference type="Gene3D" id="1.10.555.10">
    <property type="entry name" value="Rho GTPase activation protein"/>
    <property type="match status" value="1"/>
</dbReference>
<dbReference type="GO" id="GO:2001136">
    <property type="term" value="P:negative regulation of endocytic recycling"/>
    <property type="evidence" value="ECO:0007669"/>
    <property type="project" value="TreeGrafter"/>
</dbReference>
<organism evidence="2 3">
    <name type="scientific">Paralvinella palmiformis</name>
    <dbReference type="NCBI Taxonomy" id="53620"/>
    <lineage>
        <taxon>Eukaryota</taxon>
        <taxon>Metazoa</taxon>
        <taxon>Spiralia</taxon>
        <taxon>Lophotrochozoa</taxon>
        <taxon>Annelida</taxon>
        <taxon>Polychaeta</taxon>
        <taxon>Sedentaria</taxon>
        <taxon>Canalipalpata</taxon>
        <taxon>Terebellida</taxon>
        <taxon>Terebelliformia</taxon>
        <taxon>Alvinellidae</taxon>
        <taxon>Paralvinella</taxon>
    </lineage>
</organism>
<proteinExistence type="predicted"/>
<dbReference type="Proteomes" id="UP001208570">
    <property type="component" value="Unassembled WGS sequence"/>
</dbReference>
<dbReference type="Pfam" id="PF13716">
    <property type="entry name" value="CRAL_TRIO_2"/>
    <property type="match status" value="1"/>
</dbReference>
<evidence type="ECO:0000313" key="3">
    <source>
        <dbReference type="Proteomes" id="UP001208570"/>
    </source>
</evidence>
<dbReference type="CDD" id="cd00170">
    <property type="entry name" value="SEC14"/>
    <property type="match status" value="1"/>
</dbReference>
<dbReference type="InterPro" id="IPR036865">
    <property type="entry name" value="CRAL-TRIO_dom_sf"/>
</dbReference>
<dbReference type="AlphaFoldDB" id="A0AAD9J563"/>
<dbReference type="SUPFAM" id="SSF48350">
    <property type="entry name" value="GTPase activation domain, GAP"/>
    <property type="match status" value="1"/>
</dbReference>
<dbReference type="InterPro" id="IPR001251">
    <property type="entry name" value="CRAL-TRIO_dom"/>
</dbReference>
<dbReference type="GO" id="GO:0007264">
    <property type="term" value="P:small GTPase-mediated signal transduction"/>
    <property type="evidence" value="ECO:0007669"/>
    <property type="project" value="TreeGrafter"/>
</dbReference>
<protein>
    <recommendedName>
        <fullName evidence="1">Rho-GAP domain-containing protein</fullName>
    </recommendedName>
</protein>
<dbReference type="GO" id="GO:0005737">
    <property type="term" value="C:cytoplasm"/>
    <property type="evidence" value="ECO:0007669"/>
    <property type="project" value="TreeGrafter"/>
</dbReference>
<accession>A0AAD9J563</accession>
<evidence type="ECO:0000259" key="1">
    <source>
        <dbReference type="PROSITE" id="PS50238"/>
    </source>
</evidence>
<dbReference type="SUPFAM" id="SSF52087">
    <property type="entry name" value="CRAL/TRIO domain"/>
    <property type="match status" value="1"/>
</dbReference>
<dbReference type="PANTHER" id="PTHR45808">
    <property type="entry name" value="RHO GTPASE-ACTIVATING PROTEIN 68F"/>
    <property type="match status" value="1"/>
</dbReference>
<gene>
    <name evidence="2" type="ORF">LSH36_594g03054</name>
</gene>
<name>A0AAD9J563_9ANNE</name>
<dbReference type="Gene3D" id="3.40.525.10">
    <property type="entry name" value="CRAL-TRIO lipid binding domain"/>
    <property type="match status" value="1"/>
</dbReference>
<dbReference type="InterPro" id="IPR008936">
    <property type="entry name" value="Rho_GTPase_activation_prot"/>
</dbReference>
<evidence type="ECO:0000313" key="2">
    <source>
        <dbReference type="EMBL" id="KAK2146629.1"/>
    </source>
</evidence>
<dbReference type="SMART" id="SM00324">
    <property type="entry name" value="RhoGAP"/>
    <property type="match status" value="1"/>
</dbReference>
<dbReference type="PANTHER" id="PTHR45808:SF2">
    <property type="entry name" value="RHO GTPASE-ACTIVATING PROTEIN 68F"/>
    <property type="match status" value="1"/>
</dbReference>
<feature type="domain" description="Rho-GAP" evidence="1">
    <location>
        <begin position="107"/>
        <end position="293"/>
    </location>
</feature>
<dbReference type="EMBL" id="JAODUP010000594">
    <property type="protein sequence ID" value="KAK2146629.1"/>
    <property type="molecule type" value="Genomic_DNA"/>
</dbReference>
<dbReference type="InterPro" id="IPR000198">
    <property type="entry name" value="RhoGAP_dom"/>
</dbReference>
<dbReference type="Pfam" id="PF00620">
    <property type="entry name" value="RhoGAP"/>
    <property type="match status" value="1"/>
</dbReference>
<keyword evidence="3" id="KW-1185">Reference proteome</keyword>
<sequence>MKDSVCKSLKAENGEYKKNLKAMYVVHPTNFIRIMWNIFRPVISIKFGRKVMYVNYLHELAHYVQLDQLRIPQRVKDYDAFLLAKNKPQPVPTSIIHAPLPTQQFGVTLEYIREHNNGEIIPPVVRKCVEYLQKKGIETEGIFRRSASAVVLREVQKKFNAGMTVDFDKLRDVHIPAAILKSFMRQLPEPLLPYDLYDHIIRVQSLDSDEKEFEMRRLLSDELPEDNYFVLKYIIGFLTEVASYSSVNKMTTKNLAIVFGPNLMWSKSQASLTSLGYVNACAEYLIIMFDDIFVK</sequence>
<dbReference type="GO" id="GO:0005096">
    <property type="term" value="F:GTPase activator activity"/>
    <property type="evidence" value="ECO:0007669"/>
    <property type="project" value="TreeGrafter"/>
</dbReference>
<comment type="caution">
    <text evidence="2">The sequence shown here is derived from an EMBL/GenBank/DDBJ whole genome shotgun (WGS) entry which is preliminary data.</text>
</comment>